<keyword evidence="2" id="KW-1185">Reference proteome</keyword>
<sequence length="150" mass="17232">MALEYLETVRYVAHVHMFRFNNGIHLPVEIGIAEVLADGQMESQRQTLLLTINHSNDYMTMKDRRTNRVGSENSSTLPVTFQGDMRLEEAQRRARQFVGKELVAVKGEEAKKYFKCIGLPRVVDIKTQIAGDCPRVRELKSTTRENHFAH</sequence>
<evidence type="ECO:0000313" key="2">
    <source>
        <dbReference type="Proteomes" id="UP000807504"/>
    </source>
</evidence>
<proteinExistence type="predicted"/>
<comment type="caution">
    <text evidence="1">The sequence shown here is derived from an EMBL/GenBank/DDBJ whole genome shotgun (WGS) entry which is preliminary data.</text>
</comment>
<accession>A0A8T0FFH1</accession>
<dbReference type="EMBL" id="JABXBU010000012">
    <property type="protein sequence ID" value="KAF8789721.1"/>
    <property type="molecule type" value="Genomic_DNA"/>
</dbReference>
<name>A0A8T0FFH1_ARGBR</name>
<dbReference type="AlphaFoldDB" id="A0A8T0FFH1"/>
<organism evidence="1 2">
    <name type="scientific">Argiope bruennichi</name>
    <name type="common">Wasp spider</name>
    <name type="synonym">Aranea bruennichi</name>
    <dbReference type="NCBI Taxonomy" id="94029"/>
    <lineage>
        <taxon>Eukaryota</taxon>
        <taxon>Metazoa</taxon>
        <taxon>Ecdysozoa</taxon>
        <taxon>Arthropoda</taxon>
        <taxon>Chelicerata</taxon>
        <taxon>Arachnida</taxon>
        <taxon>Araneae</taxon>
        <taxon>Araneomorphae</taxon>
        <taxon>Entelegynae</taxon>
        <taxon>Araneoidea</taxon>
        <taxon>Araneidae</taxon>
        <taxon>Argiope</taxon>
    </lineage>
</organism>
<evidence type="ECO:0000313" key="1">
    <source>
        <dbReference type="EMBL" id="KAF8789721.1"/>
    </source>
</evidence>
<protein>
    <submittedName>
        <fullName evidence="1">Uncharacterized protein</fullName>
    </submittedName>
</protein>
<reference evidence="1" key="2">
    <citation type="submission" date="2020-06" db="EMBL/GenBank/DDBJ databases">
        <authorList>
            <person name="Sheffer M."/>
        </authorList>
    </citation>
    <scope>NUCLEOTIDE SEQUENCE</scope>
</reference>
<dbReference type="Proteomes" id="UP000807504">
    <property type="component" value="Unassembled WGS sequence"/>
</dbReference>
<reference evidence="1" key="1">
    <citation type="journal article" date="2020" name="bioRxiv">
        <title>Chromosome-level reference genome of the European wasp spider Argiope bruennichi: a resource for studies on range expansion and evolutionary adaptation.</title>
        <authorList>
            <person name="Sheffer M.M."/>
            <person name="Hoppe A."/>
            <person name="Krehenwinkel H."/>
            <person name="Uhl G."/>
            <person name="Kuss A.W."/>
            <person name="Jensen L."/>
            <person name="Jensen C."/>
            <person name="Gillespie R.G."/>
            <person name="Hoff K.J."/>
            <person name="Prost S."/>
        </authorList>
    </citation>
    <scope>NUCLEOTIDE SEQUENCE</scope>
</reference>
<gene>
    <name evidence="1" type="ORF">HNY73_007640</name>
</gene>